<accession>A0A645G339</accession>
<dbReference type="SUPFAM" id="SSF47090">
    <property type="entry name" value="PGBD-like"/>
    <property type="match status" value="1"/>
</dbReference>
<sequence>MAMLFIYNHQIGDFRCACGTPPNSPMEMRALWQGQPGYPAWTDERLLQAYEAVRSAFGPVWIGSCFKRAGHGQSAHYAGLALDMGQGMIREERTELRRFCLESPLFSYVEPGYLTPTWVHAEISIAPPCLPGRGYPFLSPGDAGPHIFLLQDLLCRQGFPCLLTGHFCEDTRLALVSYQSRENLPAHGLADGALWNHLTI</sequence>
<reference evidence="1" key="1">
    <citation type="submission" date="2019-08" db="EMBL/GenBank/DDBJ databases">
        <authorList>
            <person name="Kucharzyk K."/>
            <person name="Murdoch R.W."/>
            <person name="Higgins S."/>
            <person name="Loffler F."/>
        </authorList>
    </citation>
    <scope>NUCLEOTIDE SEQUENCE</scope>
</reference>
<dbReference type="InterPro" id="IPR036366">
    <property type="entry name" value="PGBDSf"/>
</dbReference>
<protein>
    <recommendedName>
        <fullName evidence="2">Peptidoglycan binding-like domain-containing protein</fullName>
    </recommendedName>
</protein>
<dbReference type="AlphaFoldDB" id="A0A645G339"/>
<evidence type="ECO:0008006" key="2">
    <source>
        <dbReference type="Google" id="ProtNLM"/>
    </source>
</evidence>
<comment type="caution">
    <text evidence="1">The sequence shown here is derived from an EMBL/GenBank/DDBJ whole genome shotgun (WGS) entry which is preliminary data.</text>
</comment>
<dbReference type="Gene3D" id="1.10.101.10">
    <property type="entry name" value="PGBD-like superfamily/PGBD"/>
    <property type="match status" value="1"/>
</dbReference>
<dbReference type="EMBL" id="VSSQ01069223">
    <property type="protein sequence ID" value="MPN21271.1"/>
    <property type="molecule type" value="Genomic_DNA"/>
</dbReference>
<evidence type="ECO:0000313" key="1">
    <source>
        <dbReference type="EMBL" id="MPN21271.1"/>
    </source>
</evidence>
<gene>
    <name evidence="1" type="ORF">SDC9_168650</name>
</gene>
<name>A0A645G339_9ZZZZ</name>
<organism evidence="1">
    <name type="scientific">bioreactor metagenome</name>
    <dbReference type="NCBI Taxonomy" id="1076179"/>
    <lineage>
        <taxon>unclassified sequences</taxon>
        <taxon>metagenomes</taxon>
        <taxon>ecological metagenomes</taxon>
    </lineage>
</organism>
<proteinExistence type="predicted"/>
<dbReference type="InterPro" id="IPR036365">
    <property type="entry name" value="PGBD-like_sf"/>
</dbReference>